<dbReference type="AlphaFoldDB" id="A0A3R7H9T2"/>
<reference evidence="1 2" key="1">
    <citation type="journal article" date="2018" name="Biotechnol. Adv.">
        <title>Improved genomic resources and new bioinformatic workflow for the carcinogenic parasite Clonorchis sinensis: Biotechnological implications.</title>
        <authorList>
            <person name="Wang D."/>
            <person name="Korhonen P.K."/>
            <person name="Gasser R.B."/>
            <person name="Young N.D."/>
        </authorList>
    </citation>
    <scope>NUCLEOTIDE SEQUENCE [LARGE SCALE GENOMIC DNA]</scope>
    <source>
        <strain evidence="1">Cs-k2</strain>
    </source>
</reference>
<accession>A0A3R7H9T2</accession>
<evidence type="ECO:0000313" key="2">
    <source>
        <dbReference type="Proteomes" id="UP000286415"/>
    </source>
</evidence>
<dbReference type="Proteomes" id="UP000286415">
    <property type="component" value="Unassembled WGS sequence"/>
</dbReference>
<evidence type="ECO:0000313" key="1">
    <source>
        <dbReference type="EMBL" id="KAG5441516.1"/>
    </source>
</evidence>
<name>A0A3R7H9T2_CLOSI</name>
<gene>
    <name evidence="1" type="ORF">CSKR_109769</name>
</gene>
<organism evidence="1 2">
    <name type="scientific">Clonorchis sinensis</name>
    <name type="common">Chinese liver fluke</name>
    <dbReference type="NCBI Taxonomy" id="79923"/>
    <lineage>
        <taxon>Eukaryota</taxon>
        <taxon>Metazoa</taxon>
        <taxon>Spiralia</taxon>
        <taxon>Lophotrochozoa</taxon>
        <taxon>Platyhelminthes</taxon>
        <taxon>Trematoda</taxon>
        <taxon>Digenea</taxon>
        <taxon>Opisthorchiida</taxon>
        <taxon>Opisthorchiata</taxon>
        <taxon>Opisthorchiidae</taxon>
        <taxon>Clonorchis</taxon>
    </lineage>
</organism>
<comment type="caution">
    <text evidence="1">The sequence shown here is derived from an EMBL/GenBank/DDBJ whole genome shotgun (WGS) entry which is preliminary data.</text>
</comment>
<proteinExistence type="predicted"/>
<dbReference type="EMBL" id="NIRI02000077">
    <property type="protein sequence ID" value="KAG5441516.1"/>
    <property type="molecule type" value="Genomic_DNA"/>
</dbReference>
<reference evidence="1 2" key="2">
    <citation type="journal article" date="2021" name="Genomics">
        <title>High-quality reference genome for Clonorchis sinensis.</title>
        <authorList>
            <person name="Young N.D."/>
            <person name="Stroehlein A.J."/>
            <person name="Kinkar L."/>
            <person name="Wang T."/>
            <person name="Sohn W.M."/>
            <person name="Chang B.C.H."/>
            <person name="Kaur P."/>
            <person name="Weisz D."/>
            <person name="Dudchenko O."/>
            <person name="Aiden E.L."/>
            <person name="Korhonen P.K."/>
            <person name="Gasser R.B."/>
        </authorList>
    </citation>
    <scope>NUCLEOTIDE SEQUENCE [LARGE SCALE GENOMIC DNA]</scope>
    <source>
        <strain evidence="1">Cs-k2</strain>
    </source>
</reference>
<sequence>MKRLQSNCQAWRTDQQPNLVLLETKLRYKCSTCSCLETSQTRDSAGFQGKSVAKPNLFANERISLISCNSVSKIKLKTSQTRDSVGFQVSLSQNQLDLQMSVFLENSPICVQVEHKVDGNSGTAPI</sequence>
<dbReference type="InParanoid" id="A0A3R7H9T2"/>
<protein>
    <submittedName>
        <fullName evidence="1">Uncharacterized protein</fullName>
    </submittedName>
</protein>
<keyword evidence="2" id="KW-1185">Reference proteome</keyword>